<feature type="signal peptide" evidence="1">
    <location>
        <begin position="1"/>
        <end position="21"/>
    </location>
</feature>
<organism evidence="2 3">
    <name type="scientific">Armillaria luteobubalina</name>
    <dbReference type="NCBI Taxonomy" id="153913"/>
    <lineage>
        <taxon>Eukaryota</taxon>
        <taxon>Fungi</taxon>
        <taxon>Dikarya</taxon>
        <taxon>Basidiomycota</taxon>
        <taxon>Agaricomycotina</taxon>
        <taxon>Agaricomycetes</taxon>
        <taxon>Agaricomycetidae</taxon>
        <taxon>Agaricales</taxon>
        <taxon>Marasmiineae</taxon>
        <taxon>Physalacriaceae</taxon>
        <taxon>Armillaria</taxon>
    </lineage>
</organism>
<evidence type="ECO:0000313" key="2">
    <source>
        <dbReference type="EMBL" id="KAK0506113.1"/>
    </source>
</evidence>
<evidence type="ECO:0000313" key="3">
    <source>
        <dbReference type="Proteomes" id="UP001175228"/>
    </source>
</evidence>
<comment type="caution">
    <text evidence="2">The sequence shown here is derived from an EMBL/GenBank/DDBJ whole genome shotgun (WGS) entry which is preliminary data.</text>
</comment>
<gene>
    <name evidence="2" type="ORF">EDD18DRAFT_1342440</name>
</gene>
<keyword evidence="3" id="KW-1185">Reference proteome</keyword>
<accession>A0AA39UWA1</accession>
<feature type="chain" id="PRO_5041406982" evidence="1">
    <location>
        <begin position="22"/>
        <end position="202"/>
    </location>
</feature>
<proteinExistence type="predicted"/>
<dbReference type="AlphaFoldDB" id="A0AA39UWA1"/>
<dbReference type="Proteomes" id="UP001175228">
    <property type="component" value="Unassembled WGS sequence"/>
</dbReference>
<dbReference type="EMBL" id="JAUEPU010000001">
    <property type="protein sequence ID" value="KAK0506113.1"/>
    <property type="molecule type" value="Genomic_DNA"/>
</dbReference>
<sequence length="202" mass="21124">MNHLVPAITFVLLVYTGTVNAVAGVTTWNDYTTQSSVACSGFLPTNSQGNNVFAAALSDLSPLWTGSKCQGSKDATMGMDPALIASVLLVPVSNSVGTASIFDASSVFFVDFGESTYERQARDLSTTRPLERARATLSKIVDACPSTHPANYCKIAAFGGSVPEDEACEASGVNAFDTAITAKSILSSFQGNLNIDIETTSC</sequence>
<protein>
    <submittedName>
        <fullName evidence="2">Uncharacterized protein</fullName>
    </submittedName>
</protein>
<evidence type="ECO:0000256" key="1">
    <source>
        <dbReference type="SAM" id="SignalP"/>
    </source>
</evidence>
<reference evidence="2" key="1">
    <citation type="submission" date="2023-06" db="EMBL/GenBank/DDBJ databases">
        <authorList>
            <consortium name="Lawrence Berkeley National Laboratory"/>
            <person name="Ahrendt S."/>
            <person name="Sahu N."/>
            <person name="Indic B."/>
            <person name="Wong-Bajracharya J."/>
            <person name="Merenyi Z."/>
            <person name="Ke H.-M."/>
            <person name="Monk M."/>
            <person name="Kocsube S."/>
            <person name="Drula E."/>
            <person name="Lipzen A."/>
            <person name="Balint B."/>
            <person name="Henrissat B."/>
            <person name="Andreopoulos B."/>
            <person name="Martin F.M."/>
            <person name="Harder C.B."/>
            <person name="Rigling D."/>
            <person name="Ford K.L."/>
            <person name="Foster G.D."/>
            <person name="Pangilinan J."/>
            <person name="Papanicolaou A."/>
            <person name="Barry K."/>
            <person name="LaButti K."/>
            <person name="Viragh M."/>
            <person name="Koriabine M."/>
            <person name="Yan M."/>
            <person name="Riley R."/>
            <person name="Champramary S."/>
            <person name="Plett K.L."/>
            <person name="Tsai I.J."/>
            <person name="Slot J."/>
            <person name="Sipos G."/>
            <person name="Plett J."/>
            <person name="Nagy L.G."/>
            <person name="Grigoriev I.V."/>
        </authorList>
    </citation>
    <scope>NUCLEOTIDE SEQUENCE</scope>
    <source>
        <strain evidence="2">HWK02</strain>
    </source>
</reference>
<keyword evidence="1" id="KW-0732">Signal</keyword>
<name>A0AA39UWA1_9AGAR</name>